<dbReference type="PANTHER" id="PTHR33164">
    <property type="entry name" value="TRANSCRIPTIONAL REGULATOR, MARR FAMILY"/>
    <property type="match status" value="1"/>
</dbReference>
<dbReference type="Proteomes" id="UP000306145">
    <property type="component" value="Unassembled WGS sequence"/>
</dbReference>
<sequence>MTDRTVRGSAVSRSHLAARSAGPVSVVTCIRSTRRLCVHPCNHFWVELYVEGGPPSTAEHDRLVDGLSALSRTLVGITARALGSLNAEVTLSQYRTLVILASSAPLRTVDLASSLGVHPSTATRTCNRLVHRALVARRHRHDDRRVAWLTLTEAGKTLVGDVMRHRTAEIRRLLKAADVERPQTPTDLINALVVAAEEPTEESWWRRWEQSSASP</sequence>
<dbReference type="GO" id="GO:0006950">
    <property type="term" value="P:response to stress"/>
    <property type="evidence" value="ECO:0007669"/>
    <property type="project" value="TreeGrafter"/>
</dbReference>
<dbReference type="Pfam" id="PF01047">
    <property type="entry name" value="MarR"/>
    <property type="match status" value="1"/>
</dbReference>
<evidence type="ECO:0000259" key="1">
    <source>
        <dbReference type="PROSITE" id="PS50995"/>
    </source>
</evidence>
<dbReference type="GO" id="GO:0003700">
    <property type="term" value="F:DNA-binding transcription factor activity"/>
    <property type="evidence" value="ECO:0007669"/>
    <property type="project" value="InterPro"/>
</dbReference>
<dbReference type="Gene3D" id="1.10.10.10">
    <property type="entry name" value="Winged helix-like DNA-binding domain superfamily/Winged helix DNA-binding domain"/>
    <property type="match status" value="1"/>
</dbReference>
<evidence type="ECO:0000313" key="3">
    <source>
        <dbReference type="Proteomes" id="UP000306145"/>
    </source>
</evidence>
<dbReference type="InterPro" id="IPR000835">
    <property type="entry name" value="HTH_MarR-typ"/>
</dbReference>
<keyword evidence="3" id="KW-1185">Reference proteome</keyword>
<evidence type="ECO:0000313" key="2">
    <source>
        <dbReference type="EMBL" id="TNH28652.1"/>
    </source>
</evidence>
<dbReference type="InterPro" id="IPR036388">
    <property type="entry name" value="WH-like_DNA-bd_sf"/>
</dbReference>
<dbReference type="PRINTS" id="PR00598">
    <property type="entry name" value="HTHMARR"/>
</dbReference>
<dbReference type="EMBL" id="VDFY01000154">
    <property type="protein sequence ID" value="TNH28652.1"/>
    <property type="molecule type" value="Genomic_DNA"/>
</dbReference>
<accession>A0A5C4QNM5</accession>
<dbReference type="SUPFAM" id="SSF46785">
    <property type="entry name" value="Winged helix' DNA-binding domain"/>
    <property type="match status" value="1"/>
</dbReference>
<dbReference type="PROSITE" id="PS50995">
    <property type="entry name" value="HTH_MARR_2"/>
    <property type="match status" value="1"/>
</dbReference>
<dbReference type="AlphaFoldDB" id="A0A5C4QNM5"/>
<dbReference type="InterPro" id="IPR039422">
    <property type="entry name" value="MarR/SlyA-like"/>
</dbReference>
<comment type="caution">
    <text evidence="2">The sequence shown here is derived from an EMBL/GenBank/DDBJ whole genome shotgun (WGS) entry which is preliminary data.</text>
</comment>
<reference evidence="2 3" key="1">
    <citation type="submission" date="2019-06" db="EMBL/GenBank/DDBJ databases">
        <title>Micromonospora ordensis sp. nov., isolated from deep marine sediment.</title>
        <authorList>
            <person name="Veyisoglu A."/>
            <person name="Carro L."/>
            <person name="Klenk H.-P."/>
            <person name="Sahin N."/>
        </authorList>
    </citation>
    <scope>NUCLEOTIDE SEQUENCE [LARGE SCALE GENOMIC DNA]</scope>
    <source>
        <strain evidence="2 3">S2509</strain>
    </source>
</reference>
<gene>
    <name evidence="2" type="ORF">FHG89_14555</name>
</gene>
<dbReference type="PANTHER" id="PTHR33164:SF94">
    <property type="entry name" value="TRANSCRIPTIONAL REGULATORY PROTEIN-RELATED"/>
    <property type="match status" value="1"/>
</dbReference>
<protein>
    <submittedName>
        <fullName evidence="2">MarR family transcriptional regulator</fullName>
    </submittedName>
</protein>
<dbReference type="SMART" id="SM00347">
    <property type="entry name" value="HTH_MARR"/>
    <property type="match status" value="1"/>
</dbReference>
<organism evidence="2 3">
    <name type="scientific">Micromonospora orduensis</name>
    <dbReference type="NCBI Taxonomy" id="1420891"/>
    <lineage>
        <taxon>Bacteria</taxon>
        <taxon>Bacillati</taxon>
        <taxon>Actinomycetota</taxon>
        <taxon>Actinomycetes</taxon>
        <taxon>Micromonosporales</taxon>
        <taxon>Micromonosporaceae</taxon>
        <taxon>Micromonospora</taxon>
    </lineage>
</organism>
<dbReference type="InterPro" id="IPR036390">
    <property type="entry name" value="WH_DNA-bd_sf"/>
</dbReference>
<feature type="domain" description="HTH marR-type" evidence="1">
    <location>
        <begin position="60"/>
        <end position="194"/>
    </location>
</feature>
<proteinExistence type="predicted"/>
<name>A0A5C4QNM5_9ACTN</name>
<dbReference type="OrthoDB" id="3573114at2"/>